<evidence type="ECO:0000313" key="1">
    <source>
        <dbReference type="EMBL" id="EGF99857.1"/>
    </source>
</evidence>
<dbReference type="InParanoid" id="F4S619"/>
<dbReference type="KEGG" id="mlr:MELLADRAFT_94000"/>
<dbReference type="HOGENOM" id="CLU_2622520_0_0_1"/>
<sequence>MLIYHHSKPFQSILHLHNLVYRHLESCEVDGSSRPVRDGIVNVDFVARSDARARAADFFWAKARCRATNLSALTSESA</sequence>
<dbReference type="RefSeq" id="XP_007416849.1">
    <property type="nucleotide sequence ID" value="XM_007416787.1"/>
</dbReference>
<dbReference type="Proteomes" id="UP000001072">
    <property type="component" value="Unassembled WGS sequence"/>
</dbReference>
<organism evidence="2">
    <name type="scientific">Melampsora larici-populina (strain 98AG31 / pathotype 3-4-7)</name>
    <name type="common">Poplar leaf rust fungus</name>
    <dbReference type="NCBI Taxonomy" id="747676"/>
    <lineage>
        <taxon>Eukaryota</taxon>
        <taxon>Fungi</taxon>
        <taxon>Dikarya</taxon>
        <taxon>Basidiomycota</taxon>
        <taxon>Pucciniomycotina</taxon>
        <taxon>Pucciniomycetes</taxon>
        <taxon>Pucciniales</taxon>
        <taxon>Melampsoraceae</taxon>
        <taxon>Melampsora</taxon>
    </lineage>
</organism>
<dbReference type="GeneID" id="18936761"/>
<gene>
    <name evidence="1" type="ORF">MELLADRAFT_94000</name>
</gene>
<protein>
    <submittedName>
        <fullName evidence="1">Uncharacterized protein</fullName>
    </submittedName>
</protein>
<dbReference type="EMBL" id="GL883153">
    <property type="protein sequence ID" value="EGF99857.1"/>
    <property type="molecule type" value="Genomic_DNA"/>
</dbReference>
<evidence type="ECO:0000313" key="2">
    <source>
        <dbReference type="Proteomes" id="UP000001072"/>
    </source>
</evidence>
<name>F4S619_MELLP</name>
<keyword evidence="2" id="KW-1185">Reference proteome</keyword>
<proteinExistence type="predicted"/>
<accession>F4S619</accession>
<dbReference type="AlphaFoldDB" id="F4S619"/>
<dbReference type="VEuPathDB" id="FungiDB:MELLADRAFT_94000"/>
<reference evidence="2" key="1">
    <citation type="journal article" date="2011" name="Proc. Natl. Acad. Sci. U.S.A.">
        <title>Obligate biotrophy features unraveled by the genomic analysis of rust fungi.</title>
        <authorList>
            <person name="Duplessis S."/>
            <person name="Cuomo C.A."/>
            <person name="Lin Y.-C."/>
            <person name="Aerts A."/>
            <person name="Tisserant E."/>
            <person name="Veneault-Fourrey C."/>
            <person name="Joly D.L."/>
            <person name="Hacquard S."/>
            <person name="Amselem J."/>
            <person name="Cantarel B.L."/>
            <person name="Chiu R."/>
            <person name="Coutinho P.M."/>
            <person name="Feau N."/>
            <person name="Field M."/>
            <person name="Frey P."/>
            <person name="Gelhaye E."/>
            <person name="Goldberg J."/>
            <person name="Grabherr M.G."/>
            <person name="Kodira C.D."/>
            <person name="Kohler A."/>
            <person name="Kuees U."/>
            <person name="Lindquist E.A."/>
            <person name="Lucas S.M."/>
            <person name="Mago R."/>
            <person name="Mauceli E."/>
            <person name="Morin E."/>
            <person name="Murat C."/>
            <person name="Pangilinan J.L."/>
            <person name="Park R."/>
            <person name="Pearson M."/>
            <person name="Quesneville H."/>
            <person name="Rouhier N."/>
            <person name="Sakthikumar S."/>
            <person name="Salamov A.A."/>
            <person name="Schmutz J."/>
            <person name="Selles B."/>
            <person name="Shapiro H."/>
            <person name="Tanguay P."/>
            <person name="Tuskan G.A."/>
            <person name="Henrissat B."/>
            <person name="Van de Peer Y."/>
            <person name="Rouze P."/>
            <person name="Ellis J.G."/>
            <person name="Dodds P.N."/>
            <person name="Schein J.E."/>
            <person name="Zhong S."/>
            <person name="Hamelin R.C."/>
            <person name="Grigoriev I.V."/>
            <person name="Szabo L.J."/>
            <person name="Martin F."/>
        </authorList>
    </citation>
    <scope>NUCLEOTIDE SEQUENCE [LARGE SCALE GENOMIC DNA]</scope>
    <source>
        <strain evidence="2">98AG31 / pathotype 3-4-7</strain>
    </source>
</reference>